<dbReference type="SUPFAM" id="SSF53448">
    <property type="entry name" value="Nucleotide-diphospho-sugar transferases"/>
    <property type="match status" value="1"/>
</dbReference>
<dbReference type="InterPro" id="IPR029044">
    <property type="entry name" value="Nucleotide-diphossugar_trans"/>
</dbReference>
<evidence type="ECO:0000313" key="2">
    <source>
        <dbReference type="EMBL" id="QKG80024.1"/>
    </source>
</evidence>
<dbReference type="Pfam" id="PF14134">
    <property type="entry name" value="DUF4301"/>
    <property type="match status" value="1"/>
</dbReference>
<dbReference type="AlphaFoldDB" id="A0A7D4C0B2"/>
<protein>
    <submittedName>
        <fullName evidence="2">DUF4301 family protein</fullName>
    </submittedName>
</protein>
<gene>
    <name evidence="2" type="ORF">FHG85_07025</name>
</gene>
<dbReference type="Proteomes" id="UP000500961">
    <property type="component" value="Chromosome"/>
</dbReference>
<sequence>MFSRSDIDQMQKKGITSEMVEAQIEQFKKGFPFMKLVKPATVGDGIIKLDDEELDSLIDIYRDFEGSRVKFVPASGAATRMFKHLYEFQADYHVMGLECFNDKSFGSIYTFFNRIKDFPFYDKLYNELWAQGYKMEELIEQNDYLPIVNTLLGHDGLNYGNLPKALILFHKYGDIARTALEEHLVEGAQYARDKHGNVNIHLTVSPEHLDGFESLIERVKSFYENHYDVTLNISYSVQKPSTDTVAVDMNNNPFRNDDGTLLFRPGGHGALIENLNDLGQELVFIKNIDNVAPDHLKPHTVRYKKALAGMLLSYQKIIFRYLHELHNSNPPFEELKSILEFTQDELCVMPPKGIDLTNPDILKDYLIRILNRPIRVCGMVKNEGEPGGGPFWAVNPDGTVSLQIVESSQIDLNNSEAKTIFKASTHFNPVDIVCSFVDFKGEKFNLLDYRDPETGFISTKSKDGKQLKALELPGLWNGAMSSWNTIFVEVPLSTFSPVKTVNDLLREEHQPCR</sequence>
<evidence type="ECO:0000313" key="3">
    <source>
        <dbReference type="Proteomes" id="UP000500961"/>
    </source>
</evidence>
<name>A0A7D4C0B2_9BACT</name>
<accession>A0A7D4C0B2</accession>
<dbReference type="InterPro" id="IPR025393">
    <property type="entry name" value="DUF4301"/>
</dbReference>
<dbReference type="EMBL" id="CP041345">
    <property type="protein sequence ID" value="QKG80024.1"/>
    <property type="molecule type" value="Genomic_DNA"/>
</dbReference>
<reference evidence="2 3" key="1">
    <citation type="submission" date="2019-07" db="EMBL/GenBank/DDBJ databases">
        <title>Thalassofilum flectens gen. nov., sp. nov., a novel moderate thermophilic anaerobe from a shallow sea hot spring in Kunashir Island (Russia), representing a new family in the order Bacteroidales, and proposal of Thalassofilacea fam. nov.</title>
        <authorList>
            <person name="Kochetkova T.V."/>
            <person name="Podosokorskaya O.A."/>
            <person name="Novikov A."/>
            <person name="Elcheninov A.G."/>
            <person name="Toshchakov S.V."/>
            <person name="Kublanov I.V."/>
        </authorList>
    </citation>
    <scope>NUCLEOTIDE SEQUENCE [LARGE SCALE GENOMIC DNA]</scope>
    <source>
        <strain evidence="2 3">38-H</strain>
    </source>
</reference>
<evidence type="ECO:0000259" key="1">
    <source>
        <dbReference type="Pfam" id="PF14134"/>
    </source>
</evidence>
<organism evidence="2 3">
    <name type="scientific">Tenuifilum thalassicum</name>
    <dbReference type="NCBI Taxonomy" id="2590900"/>
    <lineage>
        <taxon>Bacteria</taxon>
        <taxon>Pseudomonadati</taxon>
        <taxon>Bacteroidota</taxon>
        <taxon>Bacteroidia</taxon>
        <taxon>Bacteroidales</taxon>
        <taxon>Tenuifilaceae</taxon>
        <taxon>Tenuifilum</taxon>
    </lineage>
</organism>
<dbReference type="KEGG" id="ttz:FHG85_07025"/>
<keyword evidence="3" id="KW-1185">Reference proteome</keyword>
<proteinExistence type="predicted"/>
<feature type="domain" description="DUF4301" evidence="1">
    <location>
        <begin position="4"/>
        <end position="510"/>
    </location>
</feature>
<dbReference type="RefSeq" id="WP_173074363.1">
    <property type="nucleotide sequence ID" value="NZ_CP041345.1"/>
</dbReference>